<reference evidence="3 4" key="1">
    <citation type="submission" date="2019-12" db="EMBL/GenBank/DDBJ databases">
        <title>Genomic-based taxomic classification of the family Erythrobacteraceae.</title>
        <authorList>
            <person name="Xu L."/>
        </authorList>
    </citation>
    <scope>NUCLEOTIDE SEQUENCE [LARGE SCALE GENOMIC DNA]</scope>
    <source>
        <strain evidence="3 4">RC4-10-4</strain>
    </source>
</reference>
<feature type="transmembrane region" description="Helical" evidence="1">
    <location>
        <begin position="302"/>
        <end position="323"/>
    </location>
</feature>
<dbReference type="GO" id="GO:0016020">
    <property type="term" value="C:membrane"/>
    <property type="evidence" value="ECO:0007669"/>
    <property type="project" value="TreeGrafter"/>
</dbReference>
<feature type="transmembrane region" description="Helical" evidence="1">
    <location>
        <begin position="44"/>
        <end position="64"/>
    </location>
</feature>
<protein>
    <submittedName>
        <fullName evidence="3">Acyltransferase family protein</fullName>
    </submittedName>
</protein>
<keyword evidence="1" id="KW-0812">Transmembrane</keyword>
<dbReference type="GO" id="GO:0000271">
    <property type="term" value="P:polysaccharide biosynthetic process"/>
    <property type="evidence" value="ECO:0007669"/>
    <property type="project" value="TreeGrafter"/>
</dbReference>
<evidence type="ECO:0000313" key="4">
    <source>
        <dbReference type="Proteomes" id="UP000460626"/>
    </source>
</evidence>
<feature type="transmembrane region" description="Helical" evidence="1">
    <location>
        <begin position="12"/>
        <end position="32"/>
    </location>
</feature>
<name>A0A844ZYT5_9SPHN</name>
<comment type="caution">
    <text evidence="3">The sequence shown here is derived from an EMBL/GenBank/DDBJ whole genome shotgun (WGS) entry which is preliminary data.</text>
</comment>
<evidence type="ECO:0000256" key="1">
    <source>
        <dbReference type="SAM" id="Phobius"/>
    </source>
</evidence>
<dbReference type="InterPro" id="IPR050879">
    <property type="entry name" value="Acyltransferase_3"/>
</dbReference>
<dbReference type="RefSeq" id="WP_160731788.1">
    <property type="nucleotide sequence ID" value="NZ_BMJK01000001.1"/>
</dbReference>
<organism evidence="3 4">
    <name type="scientific">Aurantiacibacter arachoides</name>
    <dbReference type="NCBI Taxonomy" id="1850444"/>
    <lineage>
        <taxon>Bacteria</taxon>
        <taxon>Pseudomonadati</taxon>
        <taxon>Pseudomonadota</taxon>
        <taxon>Alphaproteobacteria</taxon>
        <taxon>Sphingomonadales</taxon>
        <taxon>Erythrobacteraceae</taxon>
        <taxon>Aurantiacibacter</taxon>
    </lineage>
</organism>
<proteinExistence type="predicted"/>
<evidence type="ECO:0000259" key="2">
    <source>
        <dbReference type="Pfam" id="PF01757"/>
    </source>
</evidence>
<feature type="transmembrane region" description="Helical" evidence="1">
    <location>
        <begin position="238"/>
        <end position="257"/>
    </location>
</feature>
<feature type="transmembrane region" description="Helical" evidence="1">
    <location>
        <begin position="214"/>
        <end position="232"/>
    </location>
</feature>
<keyword evidence="1" id="KW-0472">Membrane</keyword>
<evidence type="ECO:0000313" key="3">
    <source>
        <dbReference type="EMBL" id="MXO92402.1"/>
    </source>
</evidence>
<feature type="domain" description="Acyltransferase 3" evidence="2">
    <location>
        <begin position="10"/>
        <end position="319"/>
    </location>
</feature>
<feature type="transmembrane region" description="Helical" evidence="1">
    <location>
        <begin position="177"/>
        <end position="207"/>
    </location>
</feature>
<keyword evidence="1" id="KW-1133">Transmembrane helix</keyword>
<feature type="transmembrane region" description="Helical" evidence="1">
    <location>
        <begin position="85"/>
        <end position="104"/>
    </location>
</feature>
<dbReference type="PANTHER" id="PTHR23028:SF131">
    <property type="entry name" value="BLR2367 PROTEIN"/>
    <property type="match status" value="1"/>
</dbReference>
<accession>A0A844ZYT5</accession>
<sequence length="352" mass="37915">MTANPPSRIAIIDYLRGLASLVVAWFHLTNLYEPTSTVRTSGALGYLGVDCFFVISGFVLPYLLSGVRGGYTLASFPRFMARRTVRLEPAFLVSIAMVIVLWELSALRPAFAGEIPAFTVPHVLANALYLVPVTQYEWLQPVYWTLAYELVFYIVIGLIFPLIAAGPVRDGRSQLPFLFVVGALMALAALQVIGAQWILFVMGLFVYKAVVERIGTGLLVAGLIASTAVMVLGNRADAAVVGLLTAVVIVLGRGFALSDRAERIFGGLGLISYSLYLVHIPIGGRLVNFGKNFTDGNMAAELGLSLFGLAVSLVAAVVFFLLIERPAHNLSRRIAMTRPRPGPNGGEARADG</sequence>
<keyword evidence="4" id="KW-1185">Reference proteome</keyword>
<dbReference type="OrthoDB" id="9796461at2"/>
<keyword evidence="3" id="KW-0012">Acyltransferase</keyword>
<dbReference type="GO" id="GO:0016747">
    <property type="term" value="F:acyltransferase activity, transferring groups other than amino-acyl groups"/>
    <property type="evidence" value="ECO:0007669"/>
    <property type="project" value="InterPro"/>
</dbReference>
<keyword evidence="3" id="KW-0808">Transferase</keyword>
<feature type="transmembrane region" description="Helical" evidence="1">
    <location>
        <begin position="110"/>
        <end position="131"/>
    </location>
</feature>
<dbReference type="Pfam" id="PF01757">
    <property type="entry name" value="Acyl_transf_3"/>
    <property type="match status" value="1"/>
</dbReference>
<dbReference type="PANTHER" id="PTHR23028">
    <property type="entry name" value="ACETYLTRANSFERASE"/>
    <property type="match status" value="1"/>
</dbReference>
<gene>
    <name evidence="3" type="ORF">GRI62_02130</name>
</gene>
<dbReference type="InterPro" id="IPR002656">
    <property type="entry name" value="Acyl_transf_3_dom"/>
</dbReference>
<feature type="transmembrane region" description="Helical" evidence="1">
    <location>
        <begin position="143"/>
        <end position="165"/>
    </location>
</feature>
<dbReference type="AlphaFoldDB" id="A0A844ZYT5"/>
<feature type="transmembrane region" description="Helical" evidence="1">
    <location>
        <begin position="264"/>
        <end position="282"/>
    </location>
</feature>
<dbReference type="EMBL" id="WTYH01000001">
    <property type="protein sequence ID" value="MXO92402.1"/>
    <property type="molecule type" value="Genomic_DNA"/>
</dbReference>
<dbReference type="Proteomes" id="UP000460626">
    <property type="component" value="Unassembled WGS sequence"/>
</dbReference>